<dbReference type="AlphaFoldDB" id="H5XI89"/>
<comment type="similarity">
    <text evidence="2">Belongs to the acyl-CoA dehydrogenase family.</text>
</comment>
<keyword evidence="7" id="KW-1185">Reference proteome</keyword>
<evidence type="ECO:0000256" key="4">
    <source>
        <dbReference type="ARBA" id="ARBA00022827"/>
    </source>
</evidence>
<keyword evidence="4" id="KW-0274">FAD</keyword>
<dbReference type="InterPro" id="IPR036250">
    <property type="entry name" value="AcylCo_DH-like_C"/>
</dbReference>
<evidence type="ECO:0000256" key="1">
    <source>
        <dbReference type="ARBA" id="ARBA00001974"/>
    </source>
</evidence>
<evidence type="ECO:0000256" key="2">
    <source>
        <dbReference type="ARBA" id="ARBA00009347"/>
    </source>
</evidence>
<dbReference type="Pfam" id="PF00441">
    <property type="entry name" value="Acyl-CoA_dh_1"/>
    <property type="match status" value="1"/>
</dbReference>
<evidence type="ECO:0000313" key="7">
    <source>
        <dbReference type="Proteomes" id="UP000002791"/>
    </source>
</evidence>
<dbReference type="EMBL" id="CM001440">
    <property type="protein sequence ID" value="EHR61717.1"/>
    <property type="molecule type" value="Genomic_DNA"/>
</dbReference>
<evidence type="ECO:0000256" key="3">
    <source>
        <dbReference type="ARBA" id="ARBA00022630"/>
    </source>
</evidence>
<comment type="cofactor">
    <cofactor evidence="1">
        <name>FAD</name>
        <dbReference type="ChEBI" id="CHEBI:57692"/>
    </cofactor>
</comment>
<dbReference type="Gene3D" id="1.20.140.10">
    <property type="entry name" value="Butyryl-CoA Dehydrogenase, subunit A, domain 3"/>
    <property type="match status" value="1"/>
</dbReference>
<keyword evidence="3" id="KW-0285">Flavoprotein</keyword>
<evidence type="ECO:0000259" key="5">
    <source>
        <dbReference type="Pfam" id="PF00441"/>
    </source>
</evidence>
<dbReference type="GO" id="GO:0003995">
    <property type="term" value="F:acyl-CoA dehydrogenase activity"/>
    <property type="evidence" value="ECO:0007669"/>
    <property type="project" value="TreeGrafter"/>
</dbReference>
<evidence type="ECO:0000313" key="6">
    <source>
        <dbReference type="EMBL" id="EHR61717.1"/>
    </source>
</evidence>
<dbReference type="Proteomes" id="UP000002791">
    <property type="component" value="Chromosome"/>
</dbReference>
<organism evidence="6 7">
    <name type="scientific">Saccharomonospora cyanea NA-134</name>
    <dbReference type="NCBI Taxonomy" id="882082"/>
    <lineage>
        <taxon>Bacteria</taxon>
        <taxon>Bacillati</taxon>
        <taxon>Actinomycetota</taxon>
        <taxon>Actinomycetes</taxon>
        <taxon>Pseudonocardiales</taxon>
        <taxon>Pseudonocardiaceae</taxon>
        <taxon>Saccharomonospora</taxon>
    </lineage>
</organism>
<name>H5XI89_9PSEU</name>
<dbReference type="SUPFAM" id="SSF47203">
    <property type="entry name" value="Acyl-CoA dehydrogenase C-terminal domain-like"/>
    <property type="match status" value="1"/>
</dbReference>
<proteinExistence type="inferred from homology"/>
<dbReference type="RefSeq" id="WP_005457040.1">
    <property type="nucleotide sequence ID" value="NZ_CM001440.1"/>
</dbReference>
<reference evidence="6 7" key="1">
    <citation type="submission" date="2011-11" db="EMBL/GenBank/DDBJ databases">
        <title>The Noncontiguous Finished sequence of Saccharomonospora cyanea NA-134.</title>
        <authorList>
            <consortium name="US DOE Joint Genome Institute"/>
            <person name="Lucas S."/>
            <person name="Han J."/>
            <person name="Lapidus A."/>
            <person name="Cheng J.-F."/>
            <person name="Goodwin L."/>
            <person name="Pitluck S."/>
            <person name="Peters L."/>
            <person name="Ovchinnikova G."/>
            <person name="Lu M."/>
            <person name="Detter J.C."/>
            <person name="Han C."/>
            <person name="Tapia R."/>
            <person name="Land M."/>
            <person name="Hauser L."/>
            <person name="Kyrpides N."/>
            <person name="Ivanova N."/>
            <person name="Pagani I."/>
            <person name="Brambilla E.-M."/>
            <person name="Klenk H.-P."/>
            <person name="Woyke T."/>
        </authorList>
    </citation>
    <scope>NUCLEOTIDE SEQUENCE [LARGE SCALE GENOMIC DNA]</scope>
    <source>
        <strain evidence="6 7">NA-134</strain>
    </source>
</reference>
<dbReference type="InterPro" id="IPR037069">
    <property type="entry name" value="AcylCoA_DH/ox_N_sf"/>
</dbReference>
<protein>
    <submittedName>
        <fullName evidence="6">Acyl-CoA dehydrogenase</fullName>
    </submittedName>
</protein>
<dbReference type="Gene3D" id="1.10.540.10">
    <property type="entry name" value="Acyl-CoA dehydrogenase/oxidase, N-terminal domain"/>
    <property type="match status" value="1"/>
</dbReference>
<dbReference type="InterPro" id="IPR009100">
    <property type="entry name" value="AcylCoA_DH/oxidase_NM_dom_sf"/>
</dbReference>
<dbReference type="OrthoDB" id="8677713at2"/>
<dbReference type="eggNOG" id="COG1960">
    <property type="taxonomic scope" value="Bacteria"/>
</dbReference>
<feature type="domain" description="Acyl-CoA dehydrogenase/oxidase C-terminal" evidence="5">
    <location>
        <begin position="197"/>
        <end position="333"/>
    </location>
</feature>
<dbReference type="InterPro" id="IPR009075">
    <property type="entry name" value="AcylCo_DH/oxidase_C"/>
</dbReference>
<dbReference type="HOGENOM" id="CLU_018204_5_1_11"/>
<dbReference type="SUPFAM" id="SSF56645">
    <property type="entry name" value="Acyl-CoA dehydrogenase NM domain-like"/>
    <property type="match status" value="1"/>
</dbReference>
<dbReference type="GO" id="GO:0050660">
    <property type="term" value="F:flavin adenine dinucleotide binding"/>
    <property type="evidence" value="ECO:0007669"/>
    <property type="project" value="InterPro"/>
</dbReference>
<dbReference type="PANTHER" id="PTHR43884:SF12">
    <property type="entry name" value="ISOVALERYL-COA DEHYDROGENASE, MITOCHONDRIAL-RELATED"/>
    <property type="match status" value="1"/>
</dbReference>
<dbReference type="PANTHER" id="PTHR43884">
    <property type="entry name" value="ACYL-COA DEHYDROGENASE"/>
    <property type="match status" value="1"/>
</dbReference>
<sequence>MDFTVSPEQELLRKTARDYLAAASRDGSGRTHAPWGELADLGWLDTGLGPVELAVLAEESGYALLTQQWLVTMAAAAPLYGAAGLPITGAVAVAGLAERSPRPTITRSATGLLLRGRCGHVPWHDREGEVVVLAQGASGPEFVRVVDGGDPPLVTALPGFDDTRPVVDVRFSGTAAEPLLGADDTTAALAVIRRGLRTMAACEAVGVARRALGLAVEHATMRRQFGKPIGTFQAVSHPLAESFAETEFASALAYRAAATLNSGDDQHTDEPFLTAELAATTAALTATGAAIQTLGAQGYLHDGPAAALHRRARSGSPLGTTRAALADQLATALLDS</sequence>
<dbReference type="STRING" id="882082.SaccyDRAFT_2871"/>
<accession>H5XI89</accession>
<gene>
    <name evidence="6" type="ORF">SaccyDRAFT_2871</name>
</gene>